<dbReference type="EMBL" id="MU001501">
    <property type="protein sequence ID" value="KAF2444484.1"/>
    <property type="molecule type" value="Genomic_DNA"/>
</dbReference>
<dbReference type="AlphaFoldDB" id="A0A9P4UAG3"/>
<feature type="region of interest" description="Disordered" evidence="1">
    <location>
        <begin position="111"/>
        <end position="225"/>
    </location>
</feature>
<keyword evidence="3" id="KW-1185">Reference proteome</keyword>
<protein>
    <submittedName>
        <fullName evidence="2">Uncharacterized protein</fullName>
    </submittedName>
</protein>
<comment type="caution">
    <text evidence="2">The sequence shown here is derived from an EMBL/GenBank/DDBJ whole genome shotgun (WGS) entry which is preliminary data.</text>
</comment>
<gene>
    <name evidence="2" type="ORF">P171DRAFT_494804</name>
</gene>
<reference evidence="2" key="1">
    <citation type="journal article" date="2020" name="Stud. Mycol.">
        <title>101 Dothideomycetes genomes: a test case for predicting lifestyles and emergence of pathogens.</title>
        <authorList>
            <person name="Haridas S."/>
            <person name="Albert R."/>
            <person name="Binder M."/>
            <person name="Bloem J."/>
            <person name="Labutti K."/>
            <person name="Salamov A."/>
            <person name="Andreopoulos B."/>
            <person name="Baker S."/>
            <person name="Barry K."/>
            <person name="Bills G."/>
            <person name="Bluhm B."/>
            <person name="Cannon C."/>
            <person name="Castanera R."/>
            <person name="Culley D."/>
            <person name="Daum C."/>
            <person name="Ezra D."/>
            <person name="Gonzalez J."/>
            <person name="Henrissat B."/>
            <person name="Kuo A."/>
            <person name="Liang C."/>
            <person name="Lipzen A."/>
            <person name="Lutzoni F."/>
            <person name="Magnuson J."/>
            <person name="Mondo S."/>
            <person name="Nolan M."/>
            <person name="Ohm R."/>
            <person name="Pangilinan J."/>
            <person name="Park H.-J."/>
            <person name="Ramirez L."/>
            <person name="Alfaro M."/>
            <person name="Sun H."/>
            <person name="Tritt A."/>
            <person name="Yoshinaga Y."/>
            <person name="Zwiers L.-H."/>
            <person name="Turgeon B."/>
            <person name="Goodwin S."/>
            <person name="Spatafora J."/>
            <person name="Crous P."/>
            <person name="Grigoriev I."/>
        </authorList>
    </citation>
    <scope>NUCLEOTIDE SEQUENCE</scope>
    <source>
        <strain evidence="2">CBS 690.94</strain>
    </source>
</reference>
<accession>A0A9P4UAG3</accession>
<feature type="compositionally biased region" description="Gly residues" evidence="1">
    <location>
        <begin position="210"/>
        <end position="220"/>
    </location>
</feature>
<feature type="compositionally biased region" description="Acidic residues" evidence="1">
    <location>
        <begin position="176"/>
        <end position="189"/>
    </location>
</feature>
<evidence type="ECO:0000313" key="2">
    <source>
        <dbReference type="EMBL" id="KAF2444484.1"/>
    </source>
</evidence>
<dbReference type="OrthoDB" id="10649040at2759"/>
<evidence type="ECO:0000313" key="3">
    <source>
        <dbReference type="Proteomes" id="UP000799764"/>
    </source>
</evidence>
<organism evidence="2 3">
    <name type="scientific">Karstenula rhodostoma CBS 690.94</name>
    <dbReference type="NCBI Taxonomy" id="1392251"/>
    <lineage>
        <taxon>Eukaryota</taxon>
        <taxon>Fungi</taxon>
        <taxon>Dikarya</taxon>
        <taxon>Ascomycota</taxon>
        <taxon>Pezizomycotina</taxon>
        <taxon>Dothideomycetes</taxon>
        <taxon>Pleosporomycetidae</taxon>
        <taxon>Pleosporales</taxon>
        <taxon>Massarineae</taxon>
        <taxon>Didymosphaeriaceae</taxon>
        <taxon>Karstenula</taxon>
    </lineage>
</organism>
<evidence type="ECO:0000256" key="1">
    <source>
        <dbReference type="SAM" id="MobiDB-lite"/>
    </source>
</evidence>
<name>A0A9P4UAG3_9PLEO</name>
<proteinExistence type="predicted"/>
<sequence length="236" mass="25730">MSVENDELPALVGVARDYARCPGPGSRCCYSYSSYHHPVHTHPHTMCTKLYTRSRPCPCPTPCAHPLGTLIACHAWLSTGRCPGSRAVWTGEYTDEPCVRLRLRAKWENQREEEEMVEMWRAEKEREGEEGGQEADVVRGPEVVELDLGGSDKSVEVGEGDDEFGGYSPHASDESIGGDEGEGEGEDGVGGEVKTTGADQDQRVDTNGEGRAGGASGEKSGGQRKTFVDYYYDHVE</sequence>
<feature type="compositionally biased region" description="Basic and acidic residues" evidence="1">
    <location>
        <begin position="118"/>
        <end position="129"/>
    </location>
</feature>
<dbReference type="Proteomes" id="UP000799764">
    <property type="component" value="Unassembled WGS sequence"/>
</dbReference>